<name>A0A7U2I987_PHANO</name>
<protein>
    <submittedName>
        <fullName evidence="1">Uncharacterized protein</fullName>
    </submittedName>
</protein>
<accession>A0A7U2I987</accession>
<dbReference type="EMBL" id="CP069041">
    <property type="protein sequence ID" value="QRD05573.1"/>
    <property type="molecule type" value="Genomic_DNA"/>
</dbReference>
<proteinExistence type="predicted"/>
<keyword evidence="2" id="KW-1185">Reference proteome</keyword>
<reference evidence="2" key="1">
    <citation type="journal article" date="2021" name="BMC Genomics">
        <title>Chromosome-level genome assembly and manually-curated proteome of model necrotroph Parastagonospora nodorum Sn15 reveals a genome-wide trove of candidate effector homologs, and redundancy of virulence-related functions within an accessory chromosome.</title>
        <authorList>
            <person name="Bertazzoni S."/>
            <person name="Jones D.A.B."/>
            <person name="Phan H.T."/>
            <person name="Tan K.-C."/>
            <person name="Hane J.K."/>
        </authorList>
    </citation>
    <scope>NUCLEOTIDE SEQUENCE [LARGE SCALE GENOMIC DNA]</scope>
    <source>
        <strain evidence="2">SN15 / ATCC MYA-4574 / FGSC 10173)</strain>
    </source>
</reference>
<gene>
    <name evidence="1" type="ORF">JI435_444620</name>
</gene>
<evidence type="ECO:0000313" key="2">
    <source>
        <dbReference type="Proteomes" id="UP000663193"/>
    </source>
</evidence>
<organism evidence="1 2">
    <name type="scientific">Phaeosphaeria nodorum (strain SN15 / ATCC MYA-4574 / FGSC 10173)</name>
    <name type="common">Glume blotch fungus</name>
    <name type="synonym">Parastagonospora nodorum</name>
    <dbReference type="NCBI Taxonomy" id="321614"/>
    <lineage>
        <taxon>Eukaryota</taxon>
        <taxon>Fungi</taxon>
        <taxon>Dikarya</taxon>
        <taxon>Ascomycota</taxon>
        <taxon>Pezizomycotina</taxon>
        <taxon>Dothideomycetes</taxon>
        <taxon>Pleosporomycetidae</taxon>
        <taxon>Pleosporales</taxon>
        <taxon>Pleosporineae</taxon>
        <taxon>Phaeosphaeriaceae</taxon>
        <taxon>Parastagonospora</taxon>
    </lineage>
</organism>
<dbReference type="AlphaFoldDB" id="A0A7U2I987"/>
<sequence>MSMITHYVDPQEPNFDPEQVIPLPSAPQRPLVLTLVGTGGADDVVVGVGVAVDVGVGVGVGVVVVPIADEVELDEELEIGAGTEEDGGGATPLHVPKELRHPVVIFPHWPLGETINVPDGSGGKTDELDGRIDELDGTTVELEAETTVELDDGEGVGVGVGVGLGVSGGASPHRPYCG</sequence>
<evidence type="ECO:0000313" key="1">
    <source>
        <dbReference type="EMBL" id="QRD05573.1"/>
    </source>
</evidence>
<dbReference type="VEuPathDB" id="FungiDB:JI435_444620"/>
<dbReference type="Proteomes" id="UP000663193">
    <property type="component" value="Chromosome 19"/>
</dbReference>